<feature type="compositionally biased region" description="Basic and acidic residues" evidence="1">
    <location>
        <begin position="250"/>
        <end position="264"/>
    </location>
</feature>
<feature type="region of interest" description="Disordered" evidence="1">
    <location>
        <begin position="334"/>
        <end position="373"/>
    </location>
</feature>
<evidence type="ECO:0000313" key="3">
    <source>
        <dbReference type="Proteomes" id="UP001295423"/>
    </source>
</evidence>
<feature type="region of interest" description="Disordered" evidence="1">
    <location>
        <begin position="389"/>
        <end position="456"/>
    </location>
</feature>
<gene>
    <name evidence="2" type="ORF">CYCCA115_LOCUS2793</name>
</gene>
<accession>A0AAD2CGT3</accession>
<feature type="compositionally biased region" description="Polar residues" evidence="1">
    <location>
        <begin position="339"/>
        <end position="360"/>
    </location>
</feature>
<protein>
    <submittedName>
        <fullName evidence="2">Uncharacterized protein</fullName>
    </submittedName>
</protein>
<comment type="caution">
    <text evidence="2">The sequence shown here is derived from an EMBL/GenBank/DDBJ whole genome shotgun (WGS) entry which is preliminary data.</text>
</comment>
<feature type="compositionally biased region" description="Basic residues" evidence="1">
    <location>
        <begin position="439"/>
        <end position="448"/>
    </location>
</feature>
<evidence type="ECO:0000313" key="2">
    <source>
        <dbReference type="EMBL" id="CAJ1932352.1"/>
    </source>
</evidence>
<feature type="compositionally biased region" description="Basic and acidic residues" evidence="1">
    <location>
        <begin position="362"/>
        <end position="372"/>
    </location>
</feature>
<dbReference type="EMBL" id="CAKOGP040000224">
    <property type="protein sequence ID" value="CAJ1932352.1"/>
    <property type="molecule type" value="Genomic_DNA"/>
</dbReference>
<proteinExistence type="predicted"/>
<name>A0AAD2CGT3_9STRA</name>
<feature type="compositionally biased region" description="Basic and acidic residues" evidence="1">
    <location>
        <begin position="200"/>
        <end position="216"/>
    </location>
</feature>
<feature type="compositionally biased region" description="Polar residues" evidence="1">
    <location>
        <begin position="173"/>
        <end position="188"/>
    </location>
</feature>
<feature type="compositionally biased region" description="Polar residues" evidence="1">
    <location>
        <begin position="48"/>
        <end position="58"/>
    </location>
</feature>
<dbReference type="AlphaFoldDB" id="A0AAD2CGT3"/>
<organism evidence="2 3">
    <name type="scientific">Cylindrotheca closterium</name>
    <dbReference type="NCBI Taxonomy" id="2856"/>
    <lineage>
        <taxon>Eukaryota</taxon>
        <taxon>Sar</taxon>
        <taxon>Stramenopiles</taxon>
        <taxon>Ochrophyta</taxon>
        <taxon>Bacillariophyta</taxon>
        <taxon>Bacillariophyceae</taxon>
        <taxon>Bacillariophycidae</taxon>
        <taxon>Bacillariales</taxon>
        <taxon>Bacillariaceae</taxon>
        <taxon>Cylindrotheca</taxon>
    </lineage>
</organism>
<feature type="compositionally biased region" description="Polar residues" evidence="1">
    <location>
        <begin position="76"/>
        <end position="133"/>
    </location>
</feature>
<feature type="compositionally biased region" description="Polar residues" evidence="1">
    <location>
        <begin position="1"/>
        <end position="17"/>
    </location>
</feature>
<dbReference type="Proteomes" id="UP001295423">
    <property type="component" value="Unassembled WGS sequence"/>
</dbReference>
<feature type="compositionally biased region" description="Low complexity" evidence="1">
    <location>
        <begin position="157"/>
        <end position="168"/>
    </location>
</feature>
<feature type="compositionally biased region" description="Low complexity" evidence="1">
    <location>
        <begin position="232"/>
        <end position="241"/>
    </location>
</feature>
<feature type="region of interest" description="Disordered" evidence="1">
    <location>
        <begin position="1"/>
        <end position="278"/>
    </location>
</feature>
<evidence type="ECO:0000256" key="1">
    <source>
        <dbReference type="SAM" id="MobiDB-lite"/>
    </source>
</evidence>
<sequence>MDQRSVPNSVGTMPRQTRTTRRLDSFEGSSSPASLVDQKPILRLDQTPADQTHSSNDNKPMPSENIDLDDMITRGTEGTSFSTLESSTSGEDPSSFKLQSPQHANNTTTVGSTDNNNSQKQQEAQQKHFSSRSVDLRVSRALARRARRNRGGGSCSTGGNSTGSASISPIPSRPQSELLSSLPTTSVRTEGGGTVMLAPDLDHDHDSVGNHQRIGDDLVGASIVSRARDSSSTRSNRSVSSAIIEQPPPEYRRMDDPEKEEERANLPPGEEGRPGAFAIPQRAFGGVPAWFDEALQRRQQTVQRGLTRMGSSARSLNSSARQLRESTLQVFARLHNDSNRTNSTGSAVNEEQNEEATLQTRKAPEAELDVGRESSVLDASCMNLVAQQQQQEYSLDKDDSSSEKDIKVSRDSSRRGSMPEVLSKVTKPLVKMAKSPAKLFRKKPKPVTHRSNSAEM</sequence>
<keyword evidence="3" id="KW-1185">Reference proteome</keyword>
<reference evidence="2" key="1">
    <citation type="submission" date="2023-08" db="EMBL/GenBank/DDBJ databases">
        <authorList>
            <person name="Audoor S."/>
            <person name="Bilcke G."/>
        </authorList>
    </citation>
    <scope>NUCLEOTIDE SEQUENCE</scope>
</reference>
<feature type="compositionally biased region" description="Basic and acidic residues" evidence="1">
    <location>
        <begin position="394"/>
        <end position="414"/>
    </location>
</feature>